<feature type="compositionally biased region" description="Low complexity" evidence="10">
    <location>
        <begin position="1271"/>
        <end position="1283"/>
    </location>
</feature>
<feature type="domain" description="C2H2-type" evidence="12">
    <location>
        <begin position="1409"/>
        <end position="1436"/>
    </location>
</feature>
<dbReference type="PROSITE" id="PS00028">
    <property type="entry name" value="ZINC_FINGER_C2H2_1"/>
    <property type="match status" value="2"/>
</dbReference>
<evidence type="ECO:0000256" key="3">
    <source>
        <dbReference type="ARBA" id="ARBA00022737"/>
    </source>
</evidence>
<evidence type="ECO:0000256" key="5">
    <source>
        <dbReference type="ARBA" id="ARBA00022833"/>
    </source>
</evidence>
<organism evidence="13 14">
    <name type="scientific">Candida albicans</name>
    <name type="common">Yeast</name>
    <dbReference type="NCBI Taxonomy" id="5476"/>
    <lineage>
        <taxon>Eukaryota</taxon>
        <taxon>Fungi</taxon>
        <taxon>Dikarya</taxon>
        <taxon>Ascomycota</taxon>
        <taxon>Saccharomycotina</taxon>
        <taxon>Pichiomycetes</taxon>
        <taxon>Debaryomycetaceae</taxon>
        <taxon>Candida/Lodderomyces clade</taxon>
        <taxon>Candida</taxon>
    </lineage>
</organism>
<dbReference type="PANTHER" id="PTHR47427:SF1">
    <property type="entry name" value="PROTEIN STE12"/>
    <property type="match status" value="1"/>
</dbReference>
<dbReference type="PROSITE" id="PS50157">
    <property type="entry name" value="ZINC_FINGER_C2H2_2"/>
    <property type="match status" value="2"/>
</dbReference>
<feature type="region of interest" description="Disordered" evidence="10">
    <location>
        <begin position="364"/>
        <end position="387"/>
    </location>
</feature>
<feature type="compositionally biased region" description="Polar residues" evidence="10">
    <location>
        <begin position="1132"/>
        <end position="1146"/>
    </location>
</feature>
<dbReference type="GO" id="GO:1990527">
    <property type="term" value="C:Tec1p-Ste12p-Dig1p complex"/>
    <property type="evidence" value="ECO:0007669"/>
    <property type="project" value="TreeGrafter"/>
</dbReference>
<feature type="compositionally biased region" description="Polar residues" evidence="10">
    <location>
        <begin position="778"/>
        <end position="790"/>
    </location>
</feature>
<evidence type="ECO:0000256" key="6">
    <source>
        <dbReference type="ARBA" id="ARBA00023015"/>
    </source>
</evidence>
<dbReference type="GO" id="GO:0008270">
    <property type="term" value="F:zinc ion binding"/>
    <property type="evidence" value="ECO:0007669"/>
    <property type="project" value="UniProtKB-KW"/>
</dbReference>
<evidence type="ECO:0000256" key="8">
    <source>
        <dbReference type="ARBA" id="ARBA00023242"/>
    </source>
</evidence>
<feature type="region of interest" description="Disordered" evidence="10">
    <location>
        <begin position="1173"/>
        <end position="1219"/>
    </location>
</feature>
<dbReference type="FunFam" id="3.30.160.60:FF:000110">
    <property type="entry name" value="Zinc finger protein-like"/>
    <property type="match status" value="1"/>
</dbReference>
<dbReference type="GO" id="GO:1990526">
    <property type="term" value="C:Ste12p-Dig1p-Dig2p complex"/>
    <property type="evidence" value="ECO:0007669"/>
    <property type="project" value="TreeGrafter"/>
</dbReference>
<feature type="region of interest" description="Disordered" evidence="10">
    <location>
        <begin position="982"/>
        <end position="1008"/>
    </location>
</feature>
<feature type="compositionally biased region" description="Low complexity" evidence="10">
    <location>
        <begin position="1195"/>
        <end position="1217"/>
    </location>
</feature>
<evidence type="ECO:0000256" key="9">
    <source>
        <dbReference type="PROSITE-ProRule" id="PRU00042"/>
    </source>
</evidence>
<dbReference type="Pfam" id="PF00096">
    <property type="entry name" value="zf-C2H2"/>
    <property type="match status" value="1"/>
</dbReference>
<evidence type="ECO:0000256" key="10">
    <source>
        <dbReference type="SAM" id="MobiDB-lite"/>
    </source>
</evidence>
<gene>
    <name evidence="13" type="primary">MNL1</name>
    <name evidence="13" type="ORF">FOB64_004097</name>
</gene>
<feature type="compositionally biased region" description="Low complexity" evidence="10">
    <location>
        <begin position="373"/>
        <end position="384"/>
    </location>
</feature>
<feature type="region of interest" description="Disordered" evidence="10">
    <location>
        <begin position="1132"/>
        <end position="1161"/>
    </location>
</feature>
<keyword evidence="3" id="KW-0677">Repeat</keyword>
<feature type="region of interest" description="Disordered" evidence="10">
    <location>
        <begin position="1044"/>
        <end position="1063"/>
    </location>
</feature>
<feature type="region of interest" description="Disordered" evidence="10">
    <location>
        <begin position="931"/>
        <end position="967"/>
    </location>
</feature>
<dbReference type="PANTHER" id="PTHR47427">
    <property type="entry name" value="PROTEIN STE12"/>
    <property type="match status" value="1"/>
</dbReference>
<evidence type="ECO:0000313" key="14">
    <source>
        <dbReference type="Proteomes" id="UP000536275"/>
    </source>
</evidence>
<keyword evidence="6" id="KW-0805">Transcription regulation</keyword>
<accession>A0A8H6BWI3</accession>
<keyword evidence="11" id="KW-1133">Transmembrane helix</keyword>
<evidence type="ECO:0000313" key="13">
    <source>
        <dbReference type="EMBL" id="KAF6066622.1"/>
    </source>
</evidence>
<feature type="region of interest" description="Disordered" evidence="10">
    <location>
        <begin position="859"/>
        <end position="888"/>
    </location>
</feature>
<feature type="domain" description="C2H2-type" evidence="12">
    <location>
        <begin position="1380"/>
        <end position="1408"/>
    </location>
</feature>
<evidence type="ECO:0000256" key="11">
    <source>
        <dbReference type="SAM" id="Phobius"/>
    </source>
</evidence>
<keyword evidence="4 9" id="KW-0863">Zinc-finger</keyword>
<dbReference type="InterPro" id="IPR036236">
    <property type="entry name" value="Znf_C2H2_sf"/>
</dbReference>
<reference evidence="13 14" key="1">
    <citation type="submission" date="2020-03" db="EMBL/GenBank/DDBJ databases">
        <title>FDA dAtabase for Regulatory Grade micrObial Sequences (FDA-ARGOS): Supporting development and validation of Infectious Disease Dx tests.</title>
        <authorList>
            <person name="Campos J."/>
            <person name="Goldberg B."/>
            <person name="Tallon L."/>
            <person name="Sadzewicz L."/>
            <person name="Vavikolanu K."/>
            <person name="Mehta A."/>
            <person name="Aluvathingal J."/>
            <person name="Nadendla S."/>
            <person name="Nandy P."/>
            <person name="Geyer C."/>
            <person name="Yan Y."/>
            <person name="Sichtig H."/>
        </authorList>
    </citation>
    <scope>NUCLEOTIDE SEQUENCE [LARGE SCALE GENOMIC DNA]</scope>
    <source>
        <strain evidence="13 14">FDAARGOS_656</strain>
    </source>
</reference>
<comment type="subcellular location">
    <subcellularLocation>
        <location evidence="1">Nucleus</location>
    </subcellularLocation>
</comment>
<feature type="compositionally biased region" description="Basic residues" evidence="10">
    <location>
        <begin position="1176"/>
        <end position="1187"/>
    </location>
</feature>
<keyword evidence="11" id="KW-0472">Membrane</keyword>
<protein>
    <submittedName>
        <fullName evidence="13">Transcriptional regulator MNL1 domain protein</fullName>
    </submittedName>
</protein>
<dbReference type="EMBL" id="JABWAD010000055">
    <property type="protein sequence ID" value="KAF6066622.1"/>
    <property type="molecule type" value="Genomic_DNA"/>
</dbReference>
<keyword evidence="5" id="KW-0862">Zinc</keyword>
<keyword evidence="11" id="KW-0812">Transmembrane</keyword>
<dbReference type="Gene3D" id="3.30.160.60">
    <property type="entry name" value="Classic Zinc Finger"/>
    <property type="match status" value="2"/>
</dbReference>
<evidence type="ECO:0000259" key="12">
    <source>
        <dbReference type="PROSITE" id="PS50157"/>
    </source>
</evidence>
<dbReference type="InterPro" id="IPR052127">
    <property type="entry name" value="STE12_transcription_factor"/>
</dbReference>
<evidence type="ECO:0000256" key="1">
    <source>
        <dbReference type="ARBA" id="ARBA00004123"/>
    </source>
</evidence>
<dbReference type="SMART" id="SM00355">
    <property type="entry name" value="ZnF_C2H2"/>
    <property type="match status" value="2"/>
</dbReference>
<feature type="compositionally biased region" description="Low complexity" evidence="10">
    <location>
        <begin position="859"/>
        <end position="882"/>
    </location>
</feature>
<dbReference type="GO" id="GO:0003700">
    <property type="term" value="F:DNA-binding transcription factor activity"/>
    <property type="evidence" value="ECO:0007669"/>
    <property type="project" value="TreeGrafter"/>
</dbReference>
<dbReference type="InterPro" id="IPR013087">
    <property type="entry name" value="Znf_C2H2_type"/>
</dbReference>
<proteinExistence type="predicted"/>
<keyword evidence="8" id="KW-0539">Nucleus</keyword>
<feature type="compositionally biased region" description="Low complexity" evidence="10">
    <location>
        <begin position="987"/>
        <end position="1008"/>
    </location>
</feature>
<dbReference type="GO" id="GO:0005634">
    <property type="term" value="C:nucleus"/>
    <property type="evidence" value="ECO:0007669"/>
    <property type="project" value="UniProtKB-SubCell"/>
</dbReference>
<feature type="transmembrane region" description="Helical" evidence="11">
    <location>
        <begin position="264"/>
        <end position="287"/>
    </location>
</feature>
<feature type="compositionally biased region" description="Low complexity" evidence="10">
    <location>
        <begin position="1238"/>
        <end position="1258"/>
    </location>
</feature>
<sequence length="1453" mass="162418">MEDELYALTPVSSSNKDLCGNGQISVAKYKDDNTWTSDSDIKLNFDDIIDASFYQYQTVLTSSNSNHTIYIYGGICSESKYEQLIIGGKSNSGWLNMYQLATWNFNSGWSFQEVEPNSGNSDSSVVNSRTFPLLLPIFDPVSNESMIDEVLTIKQVLMIGGEMDNKQVSPSFAKLSMTTNDWIWNTSGTQYILVQDEILGAATIFNTLLVINSTDSNNKRDDSYHINLYDAESFKPVETLKENTAKILMGAKSKSSHQNNTVKIVLGTVLPILSLAIIAGLIIFFFLRRNKKHKLELQQQQYNEIDYKYGYLNPPQSTLKPFYHHDNDSNSTLSGASIDSWMKKRQDYDKRRLRNSYLASNDTLNMVDDEDSNSNSGSSNYNDYSRCDGEIRDEEKDLGEGKTPQLVLSKPGRPKLLPKKAFSFTKKHLIPGNHKHELHSDAEENHEHNGAIDSEATSLDDRMDVQVLVSSKRRSILRVVNPDAQSMHETISDQSNVIREDYDSGEAFSQVLDNHFERILNESDAEENEVGNKLLRQRVISGQRGYTNMDSHNNIDQSVSELLSDPASVQQSYNSQLRGPEFDQQRQIRNQVSPFNKMTDTIDNDNIPLSSDYDKLYQQFSIPSQQQYENNSDNVYKTNNDLAALASPLNMDLDLAPSDQQQQPQQSQQQFLNDFSNLQPHLNNSQEQVQLNGLTSNILSNPQITVNMPGAYHQNYNSDQMEIDDSPPFTIESDLYFEQQTDNNSIVTSNRVHNQPDVESMFNNQLSVPSLQRTELSPQQHETNVTTGRPQESAFGSFDNNSRVSSFANVNNAGTNLFVNGKDLYFDDESHHRTGRLRNGSIDSYYAANVINHQLHLQQQTQAQAQAHQQQQQQSQQQHSPQDLASHTSLPSKSIYNELSPLTTTTSRASSIQSGQPSFFSAQQYFSRNSMDQVPSSLHRPSFDLYNHRPSIDSQHSQQSQQRNARYTSFTSSISNILPFMSEKNTNHNNRSPPTPPTSTSSPQNLLSSNQSRHLIRSIFKTNPTPIVSDAGNSNGNIVNGGSGTIEAENLPDAPYASGTINDSEFLILSSPTKEEPEDELMQPKKVKKPKRSLFTRFKTPVKQEQPDSEMAVSAPVDELKPDETVIDMVGNISSHHSSGTPSITTGAGGNTLEHSISESSFQEPDYAALFENVGKRKNKSYRKPKGKTKEEEQQQQQLPLSSGTAGGTSSNNSTGTVEKTLFFNKTKIKKEPASERSSLLDNASAGNASASSSEASSIQNAIGSDDHNGPPSTSAPTSSTLANASKRILSSKLISKKKSTSKLKEYTAAELEDMCTVSSLETPVATMISKGIEVEVDLASLDLPPDTKIFPTSIINNKNRTRGRKENKEADLSDTSKIYLCNLCQRRFKRHEHLKRHFRSLHTFEKPYNCDICHKKFSRSDNLNQHLKIHKQEDEKDCADAETGVGMDDASG</sequence>
<dbReference type="SUPFAM" id="SSF57667">
    <property type="entry name" value="beta-beta-alpha zinc fingers"/>
    <property type="match status" value="1"/>
</dbReference>
<feature type="region of interest" description="Disordered" evidence="10">
    <location>
        <begin position="1232"/>
        <end position="1283"/>
    </location>
</feature>
<name>A0A8H6BWI3_CANAX</name>
<evidence type="ECO:0000256" key="4">
    <source>
        <dbReference type="ARBA" id="ARBA00022771"/>
    </source>
</evidence>
<keyword evidence="7" id="KW-0804">Transcription</keyword>
<keyword evidence="2" id="KW-0479">Metal-binding</keyword>
<evidence type="ECO:0000256" key="2">
    <source>
        <dbReference type="ARBA" id="ARBA00022723"/>
    </source>
</evidence>
<feature type="region of interest" description="Disordered" evidence="10">
    <location>
        <begin position="778"/>
        <end position="798"/>
    </location>
</feature>
<evidence type="ECO:0000256" key="7">
    <source>
        <dbReference type="ARBA" id="ARBA00023163"/>
    </source>
</evidence>
<comment type="caution">
    <text evidence="13">The sequence shown here is derived from an EMBL/GenBank/DDBJ whole genome shotgun (WGS) entry which is preliminary data.</text>
</comment>
<dbReference type="Proteomes" id="UP000536275">
    <property type="component" value="Unassembled WGS sequence"/>
</dbReference>